<organism evidence="1 2">
    <name type="scientific">Holotrichia oblita</name>
    <name type="common">Chafer beetle</name>
    <dbReference type="NCBI Taxonomy" id="644536"/>
    <lineage>
        <taxon>Eukaryota</taxon>
        <taxon>Metazoa</taxon>
        <taxon>Ecdysozoa</taxon>
        <taxon>Arthropoda</taxon>
        <taxon>Hexapoda</taxon>
        <taxon>Insecta</taxon>
        <taxon>Pterygota</taxon>
        <taxon>Neoptera</taxon>
        <taxon>Endopterygota</taxon>
        <taxon>Coleoptera</taxon>
        <taxon>Polyphaga</taxon>
        <taxon>Scarabaeiformia</taxon>
        <taxon>Scarabaeidae</taxon>
        <taxon>Melolonthinae</taxon>
        <taxon>Holotrichia</taxon>
    </lineage>
</organism>
<name>A0ACB9SLE3_HOLOL</name>
<evidence type="ECO:0000313" key="1">
    <source>
        <dbReference type="EMBL" id="KAI4455421.1"/>
    </source>
</evidence>
<accession>A0ACB9SLE3</accession>
<proteinExistence type="predicted"/>
<keyword evidence="2" id="KW-1185">Reference proteome</keyword>
<comment type="caution">
    <text evidence="1">The sequence shown here is derived from an EMBL/GenBank/DDBJ whole genome shotgun (WGS) entry which is preliminary data.</text>
</comment>
<protein>
    <submittedName>
        <fullName evidence="1">Uncharacterized protein</fullName>
    </submittedName>
</protein>
<reference evidence="1" key="1">
    <citation type="submission" date="2022-04" db="EMBL/GenBank/DDBJ databases">
        <title>Chromosome-scale genome assembly of Holotrichia oblita Faldermann.</title>
        <authorList>
            <person name="Rongchong L."/>
        </authorList>
    </citation>
    <scope>NUCLEOTIDE SEQUENCE</scope>
    <source>
        <strain evidence="1">81SQS9</strain>
    </source>
</reference>
<gene>
    <name evidence="1" type="ORF">MML48_9g00003650</name>
</gene>
<evidence type="ECO:0000313" key="2">
    <source>
        <dbReference type="Proteomes" id="UP001056778"/>
    </source>
</evidence>
<dbReference type="EMBL" id="CM043023">
    <property type="protein sequence ID" value="KAI4455421.1"/>
    <property type="molecule type" value="Genomic_DNA"/>
</dbReference>
<sequence>MDSRQISKDFLIEFFALYKEQECLWRIKSKNYSNEEKKQEAYRVLIDKYKEVDPEVTREMIVKKIDSYRGSFRKELKKVIESQKSGAGSDEIYKPRLWYYEHLLFLRDQELPRKGISNMNMNEDSMEDVITEDEGSESLASPLASPTTSISFERCNTPQTSKKRNSSDKNLLTLATTTLRKINEEKEVTVDEFSIAGKKYAFDLRALNTEQRTIAEKIVSDVIYYAANEKKDTYLTGGGTPNVFKKEPFHDVLLSIMNSKSVVGLKNKFDGDGIYETVSDMPEKENVEPASNNVANTTSNIDDVVSFENGDDEDVEIIQLHYVCDEPNQNSWKKYKPTNLAEPISEQLRPTGVRCSDISSQGEINSTSNSSKISRRRPHIVKALTTSELSEKYNRLIDMRLEIAEFQKQLIKADIERRKEEHALKCALLKAQIENSK</sequence>
<dbReference type="Proteomes" id="UP001056778">
    <property type="component" value="Chromosome 9"/>
</dbReference>